<feature type="non-terminal residue" evidence="1">
    <location>
        <position position="1"/>
    </location>
</feature>
<accession>A0A8S4S6N2</accession>
<sequence length="204" mass="23300">AETFKSKIPKTLLVHPFTNKTHKKDNEKPKYLLETPVELKRKHPLLEIPKDFNKKPKLYAKETENPKSTNEKAIGTEMRNTSIQTTDTDCQNHCQNPPVKICHHCCCRDSCVEDRVKVSETTCVGEVSKSCGCQNQPVKVIFAPAMMPSMFPMHGMQYIMKPPVKINEKYTKAGQQKIGPVLSEPIGYEKANKEFRFLYNICID</sequence>
<reference evidence="1" key="1">
    <citation type="submission" date="2022-03" db="EMBL/GenBank/DDBJ databases">
        <authorList>
            <person name="Lindestad O."/>
        </authorList>
    </citation>
    <scope>NUCLEOTIDE SEQUENCE</scope>
</reference>
<proteinExistence type="predicted"/>
<dbReference type="OrthoDB" id="7480750at2759"/>
<dbReference type="EMBL" id="CAKXAJ010025895">
    <property type="protein sequence ID" value="CAH2245144.1"/>
    <property type="molecule type" value="Genomic_DNA"/>
</dbReference>
<name>A0A8S4S6N2_9NEOP</name>
<dbReference type="Proteomes" id="UP000838756">
    <property type="component" value="Unassembled WGS sequence"/>
</dbReference>
<keyword evidence="2" id="KW-1185">Reference proteome</keyword>
<comment type="caution">
    <text evidence="1">The sequence shown here is derived from an EMBL/GenBank/DDBJ whole genome shotgun (WGS) entry which is preliminary data.</text>
</comment>
<protein>
    <submittedName>
        <fullName evidence="1">Jg9887 protein</fullName>
    </submittedName>
</protein>
<organism evidence="1 2">
    <name type="scientific">Pararge aegeria aegeria</name>
    <dbReference type="NCBI Taxonomy" id="348720"/>
    <lineage>
        <taxon>Eukaryota</taxon>
        <taxon>Metazoa</taxon>
        <taxon>Ecdysozoa</taxon>
        <taxon>Arthropoda</taxon>
        <taxon>Hexapoda</taxon>
        <taxon>Insecta</taxon>
        <taxon>Pterygota</taxon>
        <taxon>Neoptera</taxon>
        <taxon>Endopterygota</taxon>
        <taxon>Lepidoptera</taxon>
        <taxon>Glossata</taxon>
        <taxon>Ditrysia</taxon>
        <taxon>Papilionoidea</taxon>
        <taxon>Nymphalidae</taxon>
        <taxon>Satyrinae</taxon>
        <taxon>Satyrini</taxon>
        <taxon>Parargina</taxon>
        <taxon>Pararge</taxon>
    </lineage>
</organism>
<gene>
    <name evidence="1" type="primary">jg9887</name>
    <name evidence="1" type="ORF">PAEG_LOCUS20994</name>
</gene>
<dbReference type="AlphaFoldDB" id="A0A8S4S6N2"/>
<evidence type="ECO:0000313" key="1">
    <source>
        <dbReference type="EMBL" id="CAH2245144.1"/>
    </source>
</evidence>
<evidence type="ECO:0000313" key="2">
    <source>
        <dbReference type="Proteomes" id="UP000838756"/>
    </source>
</evidence>